<gene>
    <name evidence="1" type="ORF">J4Q44_G00250550</name>
</gene>
<evidence type="ECO:0000313" key="1">
    <source>
        <dbReference type="EMBL" id="KAK6304469.1"/>
    </source>
</evidence>
<evidence type="ECO:0000313" key="2">
    <source>
        <dbReference type="Proteomes" id="UP001356427"/>
    </source>
</evidence>
<reference evidence="1 2" key="1">
    <citation type="submission" date="2021-04" db="EMBL/GenBank/DDBJ databases">
        <authorList>
            <person name="De Guttry C."/>
            <person name="Zahm M."/>
            <person name="Klopp C."/>
            <person name="Cabau C."/>
            <person name="Louis A."/>
            <person name="Berthelot C."/>
            <person name="Parey E."/>
            <person name="Roest Crollius H."/>
            <person name="Montfort J."/>
            <person name="Robinson-Rechavi M."/>
            <person name="Bucao C."/>
            <person name="Bouchez O."/>
            <person name="Gislard M."/>
            <person name="Lluch J."/>
            <person name="Milhes M."/>
            <person name="Lampietro C."/>
            <person name="Lopez Roques C."/>
            <person name="Donnadieu C."/>
            <person name="Braasch I."/>
            <person name="Desvignes T."/>
            <person name="Postlethwait J."/>
            <person name="Bobe J."/>
            <person name="Wedekind C."/>
            <person name="Guiguen Y."/>
        </authorList>
    </citation>
    <scope>NUCLEOTIDE SEQUENCE [LARGE SCALE GENOMIC DNA]</scope>
    <source>
        <strain evidence="1">Cs_M1</strain>
        <tissue evidence="1">Blood</tissue>
    </source>
</reference>
<protein>
    <submittedName>
        <fullName evidence="1">Uncharacterized protein</fullName>
    </submittedName>
</protein>
<organism evidence="1 2">
    <name type="scientific">Coregonus suidteri</name>
    <dbReference type="NCBI Taxonomy" id="861788"/>
    <lineage>
        <taxon>Eukaryota</taxon>
        <taxon>Metazoa</taxon>
        <taxon>Chordata</taxon>
        <taxon>Craniata</taxon>
        <taxon>Vertebrata</taxon>
        <taxon>Euteleostomi</taxon>
        <taxon>Actinopterygii</taxon>
        <taxon>Neopterygii</taxon>
        <taxon>Teleostei</taxon>
        <taxon>Protacanthopterygii</taxon>
        <taxon>Salmoniformes</taxon>
        <taxon>Salmonidae</taxon>
        <taxon>Coregoninae</taxon>
        <taxon>Coregonus</taxon>
    </lineage>
</organism>
<name>A0AAN8L945_9TELE</name>
<proteinExistence type="predicted"/>
<dbReference type="AlphaFoldDB" id="A0AAN8L945"/>
<accession>A0AAN8L945</accession>
<dbReference type="EMBL" id="JAGTTL010000023">
    <property type="protein sequence ID" value="KAK6304469.1"/>
    <property type="molecule type" value="Genomic_DNA"/>
</dbReference>
<comment type="caution">
    <text evidence="1">The sequence shown here is derived from an EMBL/GenBank/DDBJ whole genome shotgun (WGS) entry which is preliminary data.</text>
</comment>
<dbReference type="Proteomes" id="UP001356427">
    <property type="component" value="Unassembled WGS sequence"/>
</dbReference>
<sequence length="100" mass="11325">MVEKTEDMVCETCMNKAPFLWTYAAHLTEPPVMKVSPCKDEVEVNLEEDEKEPEEEGAWRELGKGLCSGLTTGEPSCKVITAEAIHQFFGELMKRRQMNS</sequence>
<keyword evidence="2" id="KW-1185">Reference proteome</keyword>